<dbReference type="InterPro" id="IPR036318">
    <property type="entry name" value="FAD-bd_PCMH-like_sf"/>
</dbReference>
<keyword evidence="5" id="KW-1185">Reference proteome</keyword>
<dbReference type="Gene3D" id="3.30.43.10">
    <property type="entry name" value="Uridine Diphospho-n-acetylenolpyruvylglucosamine Reductase, domain 2"/>
    <property type="match status" value="1"/>
</dbReference>
<dbReference type="PROSITE" id="PS51387">
    <property type="entry name" value="FAD_PCMH"/>
    <property type="match status" value="1"/>
</dbReference>
<dbReference type="OrthoDB" id="9793944at2"/>
<protein>
    <submittedName>
        <fullName evidence="4">Uncharacterized protein</fullName>
    </submittedName>
</protein>
<dbReference type="Pfam" id="PF00941">
    <property type="entry name" value="FAD_binding_5"/>
    <property type="match status" value="1"/>
</dbReference>
<dbReference type="STRING" id="1235591.CAK95_25495"/>
<proteinExistence type="predicted"/>
<organism evidence="4 5">
    <name type="scientific">Pseudorhodoplanes sinuspersici</name>
    <dbReference type="NCBI Taxonomy" id="1235591"/>
    <lineage>
        <taxon>Bacteria</taxon>
        <taxon>Pseudomonadati</taxon>
        <taxon>Pseudomonadota</taxon>
        <taxon>Alphaproteobacteria</taxon>
        <taxon>Hyphomicrobiales</taxon>
        <taxon>Pseudorhodoplanes</taxon>
    </lineage>
</organism>
<dbReference type="SUPFAM" id="SSF56176">
    <property type="entry name" value="FAD-binding/transporter-associated domain-like"/>
    <property type="match status" value="1"/>
</dbReference>
<evidence type="ECO:0000313" key="5">
    <source>
        <dbReference type="Proteomes" id="UP000194137"/>
    </source>
</evidence>
<evidence type="ECO:0000256" key="1">
    <source>
        <dbReference type="ARBA" id="ARBA00022630"/>
    </source>
</evidence>
<dbReference type="KEGG" id="psin:CAK95_25495"/>
<accession>A0A1W6ZXS3</accession>
<keyword evidence="3" id="KW-0560">Oxidoreductase</keyword>
<keyword evidence="1" id="KW-0285">Flavoprotein</keyword>
<evidence type="ECO:0000313" key="4">
    <source>
        <dbReference type="EMBL" id="ARQ02078.1"/>
    </source>
</evidence>
<dbReference type="EMBL" id="CP021112">
    <property type="protein sequence ID" value="ARQ02078.1"/>
    <property type="molecule type" value="Genomic_DNA"/>
</dbReference>
<dbReference type="PANTHER" id="PTHR42659">
    <property type="entry name" value="XANTHINE DEHYDROGENASE SUBUNIT C-RELATED"/>
    <property type="match status" value="1"/>
</dbReference>
<dbReference type="Gene3D" id="3.30.465.10">
    <property type="match status" value="1"/>
</dbReference>
<gene>
    <name evidence="4" type="ORF">CAK95_25495</name>
</gene>
<evidence type="ECO:0000256" key="3">
    <source>
        <dbReference type="ARBA" id="ARBA00023002"/>
    </source>
</evidence>
<dbReference type="InterPro" id="IPR016167">
    <property type="entry name" value="FAD-bd_PCMH_sub1"/>
</dbReference>
<sequence length="279" mass="29957">MKPAALDYARARTLDEASEWLAAGNGDAKVFAGGQSIGPMLNLRLARPGKLIDIRHIPQLRAIETDSRITSIGATWTHAEIEDGMIEDPTRGFLPFVARGIAYRAVRNRGTIGGSLSHADPAADWVSTMATLGATIVIHNAKSGARRIAADSFLLGAFTPQLDATEILCAVEIPRSSPDMRWGYYKVCRKTGEFAKAIGACVADARSGTYRVLAGALNGRPLLLPKTSECLKQDGAEQAATVVRDEIDQLLAHLDAAHRQQLTVAVQRSLAQLTDTRSS</sequence>
<dbReference type="PANTHER" id="PTHR42659:SF2">
    <property type="entry name" value="XANTHINE DEHYDROGENASE SUBUNIT C-RELATED"/>
    <property type="match status" value="1"/>
</dbReference>
<dbReference type="GO" id="GO:0071949">
    <property type="term" value="F:FAD binding"/>
    <property type="evidence" value="ECO:0007669"/>
    <property type="project" value="InterPro"/>
</dbReference>
<dbReference type="InterPro" id="IPR051312">
    <property type="entry name" value="Diverse_Substr_Oxidored"/>
</dbReference>
<evidence type="ECO:0000256" key="2">
    <source>
        <dbReference type="ARBA" id="ARBA00022827"/>
    </source>
</evidence>
<dbReference type="GO" id="GO:0016491">
    <property type="term" value="F:oxidoreductase activity"/>
    <property type="evidence" value="ECO:0007669"/>
    <property type="project" value="UniProtKB-KW"/>
</dbReference>
<reference evidence="4 5" key="1">
    <citation type="submission" date="2017-05" db="EMBL/GenBank/DDBJ databases">
        <title>Full genome sequence of Pseudorhodoplanes sinuspersici.</title>
        <authorList>
            <person name="Dastgheib S.M.M."/>
            <person name="Shavandi M."/>
            <person name="Tirandaz H."/>
        </authorList>
    </citation>
    <scope>NUCLEOTIDE SEQUENCE [LARGE SCALE GENOMIC DNA]</scope>
    <source>
        <strain evidence="4 5">RIPI110</strain>
    </source>
</reference>
<dbReference type="RefSeq" id="WP_086090471.1">
    <property type="nucleotide sequence ID" value="NZ_CP021112.1"/>
</dbReference>
<keyword evidence="2" id="KW-0274">FAD</keyword>
<dbReference type="InterPro" id="IPR016166">
    <property type="entry name" value="FAD-bd_PCMH"/>
</dbReference>
<name>A0A1W6ZXS3_9HYPH</name>
<dbReference type="InterPro" id="IPR002346">
    <property type="entry name" value="Mopterin_DH_FAD-bd"/>
</dbReference>
<dbReference type="InterPro" id="IPR016169">
    <property type="entry name" value="FAD-bd_PCMH_sub2"/>
</dbReference>
<dbReference type="Proteomes" id="UP000194137">
    <property type="component" value="Chromosome"/>
</dbReference>
<dbReference type="AlphaFoldDB" id="A0A1W6ZXS3"/>